<dbReference type="Gene3D" id="1.10.1660.10">
    <property type="match status" value="1"/>
</dbReference>
<dbReference type="AlphaFoldDB" id="A0A942U9S9"/>
<keyword evidence="4" id="KW-0804">Transcription</keyword>
<evidence type="ECO:0000313" key="8">
    <source>
        <dbReference type="Proteomes" id="UP000679749"/>
    </source>
</evidence>
<comment type="caution">
    <text evidence="7">The sequence shown here is derived from an EMBL/GenBank/DDBJ whole genome shotgun (WGS) entry which is preliminary data.</text>
</comment>
<dbReference type="PANTHER" id="PTHR30204:SF69">
    <property type="entry name" value="MERR-FAMILY TRANSCRIPTIONAL REGULATOR"/>
    <property type="match status" value="1"/>
</dbReference>
<name>A0A942U9S9_9BACI</name>
<organism evidence="7 8">
    <name type="scientific">Neobacillus rhizophilus</name>
    <dbReference type="NCBI Taxonomy" id="2833579"/>
    <lineage>
        <taxon>Bacteria</taxon>
        <taxon>Bacillati</taxon>
        <taxon>Bacillota</taxon>
        <taxon>Bacilli</taxon>
        <taxon>Bacillales</taxon>
        <taxon>Bacillaceae</taxon>
        <taxon>Neobacillus</taxon>
    </lineage>
</organism>
<dbReference type="Proteomes" id="UP000679749">
    <property type="component" value="Unassembled WGS sequence"/>
</dbReference>
<evidence type="ECO:0000313" key="7">
    <source>
        <dbReference type="EMBL" id="MBS4215252.1"/>
    </source>
</evidence>
<dbReference type="SMART" id="SM00422">
    <property type="entry name" value="HTH_MERR"/>
    <property type="match status" value="1"/>
</dbReference>
<keyword evidence="8" id="KW-1185">Reference proteome</keyword>
<dbReference type="SUPFAM" id="SSF46955">
    <property type="entry name" value="Putative DNA-binding domain"/>
    <property type="match status" value="1"/>
</dbReference>
<sequence>MNRKERYSINEIASMFDISSRTIRYYEEVGLLKSEERTDNNQHRYFTEKERLRLKLILRGKRQGFKLEEIKEMVDLYESNPTGQEEKRKILEYTDKKLKELDEKILELQSLKAEIIVYRKRYEET</sequence>
<dbReference type="InterPro" id="IPR009061">
    <property type="entry name" value="DNA-bd_dom_put_sf"/>
</dbReference>
<proteinExistence type="predicted"/>
<keyword evidence="1" id="KW-0678">Repressor</keyword>
<dbReference type="Pfam" id="PF13411">
    <property type="entry name" value="MerR_1"/>
    <property type="match status" value="1"/>
</dbReference>
<dbReference type="EMBL" id="JAGYPF010000004">
    <property type="protein sequence ID" value="MBS4215252.1"/>
    <property type="molecule type" value="Genomic_DNA"/>
</dbReference>
<keyword evidence="5" id="KW-0175">Coiled coil</keyword>
<accession>A0A942U9S9</accession>
<protein>
    <submittedName>
        <fullName evidence="7">MerR family transcriptional regulator</fullName>
    </submittedName>
</protein>
<evidence type="ECO:0000256" key="2">
    <source>
        <dbReference type="ARBA" id="ARBA00023015"/>
    </source>
</evidence>
<dbReference type="InterPro" id="IPR047057">
    <property type="entry name" value="MerR_fam"/>
</dbReference>
<evidence type="ECO:0000256" key="3">
    <source>
        <dbReference type="ARBA" id="ARBA00023125"/>
    </source>
</evidence>
<evidence type="ECO:0000256" key="5">
    <source>
        <dbReference type="SAM" id="Coils"/>
    </source>
</evidence>
<gene>
    <name evidence="7" type="ORF">KHA99_22700</name>
</gene>
<evidence type="ECO:0000256" key="4">
    <source>
        <dbReference type="ARBA" id="ARBA00023163"/>
    </source>
</evidence>
<reference evidence="7" key="1">
    <citation type="submission" date="2021-05" db="EMBL/GenBank/DDBJ databases">
        <title>Novel Bacillus species.</title>
        <authorList>
            <person name="Liu G."/>
        </authorList>
    </citation>
    <scope>NUCLEOTIDE SEQUENCE</scope>
    <source>
        <strain evidence="7">FJAT-49825</strain>
    </source>
</reference>
<evidence type="ECO:0000256" key="1">
    <source>
        <dbReference type="ARBA" id="ARBA00022491"/>
    </source>
</evidence>
<dbReference type="GO" id="GO:0003677">
    <property type="term" value="F:DNA binding"/>
    <property type="evidence" value="ECO:0007669"/>
    <property type="project" value="UniProtKB-KW"/>
</dbReference>
<evidence type="ECO:0000259" key="6">
    <source>
        <dbReference type="PROSITE" id="PS50937"/>
    </source>
</evidence>
<dbReference type="RefSeq" id="WP_213119728.1">
    <property type="nucleotide sequence ID" value="NZ_JAGYPF010000004.1"/>
</dbReference>
<keyword evidence="3" id="KW-0238">DNA-binding</keyword>
<feature type="coiled-coil region" evidence="5">
    <location>
        <begin position="91"/>
        <end position="121"/>
    </location>
</feature>
<dbReference type="PROSITE" id="PS50937">
    <property type="entry name" value="HTH_MERR_2"/>
    <property type="match status" value="1"/>
</dbReference>
<keyword evidence="2" id="KW-0805">Transcription regulation</keyword>
<dbReference type="PANTHER" id="PTHR30204">
    <property type="entry name" value="REDOX-CYCLING DRUG-SENSING TRANSCRIPTIONAL ACTIVATOR SOXR"/>
    <property type="match status" value="1"/>
</dbReference>
<dbReference type="GO" id="GO:0003700">
    <property type="term" value="F:DNA-binding transcription factor activity"/>
    <property type="evidence" value="ECO:0007669"/>
    <property type="project" value="InterPro"/>
</dbReference>
<feature type="domain" description="HTH merR-type" evidence="6">
    <location>
        <begin position="6"/>
        <end position="76"/>
    </location>
</feature>
<dbReference type="InterPro" id="IPR000551">
    <property type="entry name" value="MerR-type_HTH_dom"/>
</dbReference>